<dbReference type="Proteomes" id="UP000559182">
    <property type="component" value="Unassembled WGS sequence"/>
</dbReference>
<evidence type="ECO:0008006" key="3">
    <source>
        <dbReference type="Google" id="ProtNLM"/>
    </source>
</evidence>
<dbReference type="SUPFAM" id="SSF158997">
    <property type="entry name" value="Trm112p-like"/>
    <property type="match status" value="1"/>
</dbReference>
<accession>A0A839N7T4</accession>
<gene>
    <name evidence="1" type="ORF">FHU39_000706</name>
</gene>
<dbReference type="RefSeq" id="WP_183319019.1">
    <property type="nucleotide sequence ID" value="NZ_JACHVQ010000001.1"/>
</dbReference>
<proteinExistence type="predicted"/>
<evidence type="ECO:0000313" key="2">
    <source>
        <dbReference type="Proteomes" id="UP000559182"/>
    </source>
</evidence>
<name>A0A839N7T4_9MICO</name>
<organism evidence="1 2">
    <name type="scientific">Flexivirga oryzae</name>
    <dbReference type="NCBI Taxonomy" id="1794944"/>
    <lineage>
        <taxon>Bacteria</taxon>
        <taxon>Bacillati</taxon>
        <taxon>Actinomycetota</taxon>
        <taxon>Actinomycetes</taxon>
        <taxon>Micrococcales</taxon>
        <taxon>Dermacoccaceae</taxon>
        <taxon>Flexivirga</taxon>
    </lineage>
</organism>
<reference evidence="1 2" key="1">
    <citation type="submission" date="2020-08" db="EMBL/GenBank/DDBJ databases">
        <title>Sequencing the genomes of 1000 actinobacteria strains.</title>
        <authorList>
            <person name="Klenk H.-P."/>
        </authorList>
    </citation>
    <scope>NUCLEOTIDE SEQUENCE [LARGE SCALE GENOMIC DNA]</scope>
    <source>
        <strain evidence="1 2">DSM 105369</strain>
    </source>
</reference>
<protein>
    <recommendedName>
        <fullName evidence="3">Trm112 family protein</fullName>
    </recommendedName>
</protein>
<dbReference type="EMBL" id="JACHVQ010000001">
    <property type="protein sequence ID" value="MBB2890722.1"/>
    <property type="molecule type" value="Genomic_DNA"/>
</dbReference>
<dbReference type="Gene3D" id="2.20.25.10">
    <property type="match status" value="1"/>
</dbReference>
<evidence type="ECO:0000313" key="1">
    <source>
        <dbReference type="EMBL" id="MBB2890722.1"/>
    </source>
</evidence>
<sequence>MTVEIDTWLREILRCPVGLHELVDGTRPDGRPELQCAVDCGGPGQRRGYPIEDGIPVLLVDESRVFTV</sequence>
<comment type="caution">
    <text evidence="1">The sequence shown here is derived from an EMBL/GenBank/DDBJ whole genome shotgun (WGS) entry which is preliminary data.</text>
</comment>
<keyword evidence="2" id="KW-1185">Reference proteome</keyword>
<dbReference type="AlphaFoldDB" id="A0A839N7T4"/>